<evidence type="ECO:0000256" key="2">
    <source>
        <dbReference type="ARBA" id="ARBA00022857"/>
    </source>
</evidence>
<dbReference type="PANTHER" id="PTHR42748:SF31">
    <property type="entry name" value="NMRA-LIKE DOMAIN-CONTAINING PROTEIN-RELATED"/>
    <property type="match status" value="1"/>
</dbReference>
<dbReference type="Proteomes" id="UP000309340">
    <property type="component" value="Unassembled WGS sequence"/>
</dbReference>
<dbReference type="GO" id="GO:0005634">
    <property type="term" value="C:nucleus"/>
    <property type="evidence" value="ECO:0007669"/>
    <property type="project" value="TreeGrafter"/>
</dbReference>
<feature type="domain" description="NmrA-like" evidence="3">
    <location>
        <begin position="5"/>
        <end position="229"/>
    </location>
</feature>
<dbReference type="Pfam" id="PF05368">
    <property type="entry name" value="NmrA"/>
    <property type="match status" value="1"/>
</dbReference>
<dbReference type="OrthoDB" id="419598at2759"/>
<dbReference type="InterPro" id="IPR036291">
    <property type="entry name" value="NAD(P)-bd_dom_sf"/>
</dbReference>
<gene>
    <name evidence="4" type="ORF">B0A55_01040</name>
</gene>
<reference evidence="4 5" key="1">
    <citation type="submission" date="2017-03" db="EMBL/GenBank/DDBJ databases">
        <title>Genomes of endolithic fungi from Antarctica.</title>
        <authorList>
            <person name="Coleine C."/>
            <person name="Masonjones S."/>
            <person name="Stajich J.E."/>
        </authorList>
    </citation>
    <scope>NUCLEOTIDE SEQUENCE [LARGE SCALE GENOMIC DNA]</scope>
    <source>
        <strain evidence="4 5">CCFEE 5184</strain>
    </source>
</reference>
<dbReference type="PANTHER" id="PTHR42748">
    <property type="entry name" value="NITROGEN METABOLITE REPRESSION PROTEIN NMRA FAMILY MEMBER"/>
    <property type="match status" value="1"/>
</dbReference>
<accession>A0A4U0XZA2</accession>
<dbReference type="Gene3D" id="3.40.50.720">
    <property type="entry name" value="NAD(P)-binding Rossmann-like Domain"/>
    <property type="match status" value="1"/>
</dbReference>
<sequence>MSPILVITCPSGKQSSHLIPLLYNKSTYTLRLAAHTQASATKLRTQYPSAEVLSTDLANLTDCLALLKGATAIYAVLPSLHSREKEMGFNLVDAAVADSQRPGNVFEHFVLSSVLSTQHRGLMQHDLKSYVEERLFLSPLNWTVLKPTNFISYPVARLAAQEKPVMEKLWSPDVASSLIALADLAAASEVVLREREKHYLAEYQLCSTMPVSDREVCEEIGRQIGKSIDIRTPTFETGVNNLLGYLYGGKGLEVYVDAAPAEFRLAAQGDLRGDLVRDEAERLVLFYGRRGLVGSPNILRWLLGREPMTVAEWVKKKLDGVGVE</sequence>
<keyword evidence="5" id="KW-1185">Reference proteome</keyword>
<name>A0A4U0XZA2_9PEZI</name>
<proteinExistence type="inferred from homology"/>
<evidence type="ECO:0000313" key="4">
    <source>
        <dbReference type="EMBL" id="TKA83374.1"/>
    </source>
</evidence>
<evidence type="ECO:0000313" key="5">
    <source>
        <dbReference type="Proteomes" id="UP000309340"/>
    </source>
</evidence>
<dbReference type="STRING" id="329884.A0A4U0XZA2"/>
<organism evidence="4 5">
    <name type="scientific">Friedmanniomyces simplex</name>
    <dbReference type="NCBI Taxonomy" id="329884"/>
    <lineage>
        <taxon>Eukaryota</taxon>
        <taxon>Fungi</taxon>
        <taxon>Dikarya</taxon>
        <taxon>Ascomycota</taxon>
        <taxon>Pezizomycotina</taxon>
        <taxon>Dothideomycetes</taxon>
        <taxon>Dothideomycetidae</taxon>
        <taxon>Mycosphaerellales</taxon>
        <taxon>Teratosphaeriaceae</taxon>
        <taxon>Friedmanniomyces</taxon>
    </lineage>
</organism>
<evidence type="ECO:0000256" key="1">
    <source>
        <dbReference type="ARBA" id="ARBA00006328"/>
    </source>
</evidence>
<dbReference type="InterPro" id="IPR051164">
    <property type="entry name" value="NmrA-like_oxidored"/>
</dbReference>
<dbReference type="EMBL" id="NAJQ01000010">
    <property type="protein sequence ID" value="TKA83374.1"/>
    <property type="molecule type" value="Genomic_DNA"/>
</dbReference>
<comment type="similarity">
    <text evidence="1">Belongs to the NmrA-type oxidoreductase family.</text>
</comment>
<evidence type="ECO:0000259" key="3">
    <source>
        <dbReference type="Pfam" id="PF05368"/>
    </source>
</evidence>
<comment type="caution">
    <text evidence="4">The sequence shown here is derived from an EMBL/GenBank/DDBJ whole genome shotgun (WGS) entry which is preliminary data.</text>
</comment>
<dbReference type="AlphaFoldDB" id="A0A4U0XZA2"/>
<dbReference type="Gene3D" id="3.90.25.10">
    <property type="entry name" value="UDP-galactose 4-epimerase, domain 1"/>
    <property type="match status" value="1"/>
</dbReference>
<protein>
    <recommendedName>
        <fullName evidence="3">NmrA-like domain-containing protein</fullName>
    </recommendedName>
</protein>
<dbReference type="SUPFAM" id="SSF51735">
    <property type="entry name" value="NAD(P)-binding Rossmann-fold domains"/>
    <property type="match status" value="1"/>
</dbReference>
<dbReference type="InterPro" id="IPR008030">
    <property type="entry name" value="NmrA-like"/>
</dbReference>
<keyword evidence="2" id="KW-0521">NADP</keyword>